<dbReference type="InterPro" id="IPR045093">
    <property type="entry name" value="Cullin"/>
</dbReference>
<dbReference type="InterPro" id="IPR036317">
    <property type="entry name" value="Cullin_homology_sf"/>
</dbReference>
<dbReference type="EMBL" id="MK931300">
    <property type="protein sequence ID" value="QGV11021.1"/>
    <property type="molecule type" value="mRNA"/>
</dbReference>
<dbReference type="AlphaFoldDB" id="A0A650FJP4"/>
<protein>
    <submittedName>
        <fullName evidence="5">Cullin 2</fullName>
    </submittedName>
</protein>
<dbReference type="InterPro" id="IPR016158">
    <property type="entry name" value="Cullin_homology"/>
</dbReference>
<evidence type="ECO:0000256" key="1">
    <source>
        <dbReference type="ARBA" id="ARBA00022499"/>
    </source>
</evidence>
<dbReference type="FunFam" id="1.10.10.10:FF:000014">
    <property type="entry name" value="Cullin 1"/>
    <property type="match status" value="1"/>
</dbReference>
<dbReference type="SUPFAM" id="SSF46785">
    <property type="entry name" value="Winged helix' DNA-binding domain"/>
    <property type="match status" value="1"/>
</dbReference>
<dbReference type="InterPro" id="IPR036390">
    <property type="entry name" value="WH_DNA-bd_sf"/>
</dbReference>
<evidence type="ECO:0000256" key="2">
    <source>
        <dbReference type="ARBA" id="ARBA00022843"/>
    </source>
</evidence>
<organism evidence="5">
    <name type="scientific">Sitobion avenae</name>
    <name type="common">English grain aphid</name>
    <dbReference type="NCBI Taxonomy" id="44664"/>
    <lineage>
        <taxon>Eukaryota</taxon>
        <taxon>Metazoa</taxon>
        <taxon>Ecdysozoa</taxon>
        <taxon>Arthropoda</taxon>
        <taxon>Hexapoda</taxon>
        <taxon>Insecta</taxon>
        <taxon>Pterygota</taxon>
        <taxon>Neoptera</taxon>
        <taxon>Paraneoptera</taxon>
        <taxon>Hemiptera</taxon>
        <taxon>Sternorrhyncha</taxon>
        <taxon>Aphidomorpha</taxon>
        <taxon>Aphidoidea</taxon>
        <taxon>Aphididae</taxon>
        <taxon>Macrosiphini</taxon>
        <taxon>Sitobion</taxon>
    </lineage>
</organism>
<keyword evidence="1" id="KW-1017">Isopeptide bond</keyword>
<sequence>MYIVTLHMFQMSILLLFENFDTLKYSEINEILQLSDDHFQKQINSLVDCKLLLLDGDVSKLIKLFQLAFTFLTILLIQYLKNVKLNMNFSNKRTKLCITSAVLKDTPQEIEQSINSVEIDREAFLQATIIRIMKMRKTLVHNKLIIEIISQSKSFLPSTGFINRSIKILIDKGYLECSPNLPVEYNYVA</sequence>
<feature type="domain" description="Cullin family profile" evidence="4">
    <location>
        <begin position="1"/>
        <end position="47"/>
    </location>
</feature>
<gene>
    <name evidence="5" type="primary">CUL2</name>
</gene>
<dbReference type="InterPro" id="IPR059120">
    <property type="entry name" value="Cullin-like_AB"/>
</dbReference>
<keyword evidence="2" id="KW-0832">Ubl conjugation</keyword>
<comment type="similarity">
    <text evidence="3">Belongs to the cullin family.</text>
</comment>
<dbReference type="PANTHER" id="PTHR11932">
    <property type="entry name" value="CULLIN"/>
    <property type="match status" value="1"/>
</dbReference>
<proteinExistence type="evidence at transcript level"/>
<dbReference type="PROSITE" id="PS50069">
    <property type="entry name" value="CULLIN_2"/>
    <property type="match status" value="1"/>
</dbReference>
<dbReference type="Pfam" id="PF10557">
    <property type="entry name" value="Cullin_Nedd8"/>
    <property type="match status" value="1"/>
</dbReference>
<dbReference type="SMART" id="SM00884">
    <property type="entry name" value="Cullin_Nedd8"/>
    <property type="match status" value="1"/>
</dbReference>
<evidence type="ECO:0000313" key="5">
    <source>
        <dbReference type="EMBL" id="QGV11021.1"/>
    </source>
</evidence>
<dbReference type="InterPro" id="IPR036388">
    <property type="entry name" value="WH-like_DNA-bd_sf"/>
</dbReference>
<dbReference type="Pfam" id="PF26557">
    <property type="entry name" value="Cullin_AB"/>
    <property type="match status" value="1"/>
</dbReference>
<dbReference type="InterPro" id="IPR019559">
    <property type="entry name" value="Cullin_neddylation_domain"/>
</dbReference>
<accession>A0A650FJP4</accession>
<dbReference type="SUPFAM" id="SSF75632">
    <property type="entry name" value="Cullin homology domain"/>
    <property type="match status" value="1"/>
</dbReference>
<name>A0A650FJP4_9HEMI</name>
<evidence type="ECO:0000256" key="3">
    <source>
        <dbReference type="PROSITE-ProRule" id="PRU00330"/>
    </source>
</evidence>
<dbReference type="Gene3D" id="1.10.10.10">
    <property type="entry name" value="Winged helix-like DNA-binding domain superfamily/Winged helix DNA-binding domain"/>
    <property type="match status" value="2"/>
</dbReference>
<reference evidence="5" key="1">
    <citation type="submission" date="2019-05" db="EMBL/GenBank/DDBJ databases">
        <authorList>
            <person name="Li D."/>
        </authorList>
    </citation>
    <scope>NUCLEOTIDE SEQUENCE</scope>
</reference>
<evidence type="ECO:0000259" key="4">
    <source>
        <dbReference type="PROSITE" id="PS50069"/>
    </source>
</evidence>